<dbReference type="EMBL" id="JBHTLD010000029">
    <property type="protein sequence ID" value="MFD1185626.1"/>
    <property type="molecule type" value="Genomic_DNA"/>
</dbReference>
<dbReference type="InterPro" id="IPR023753">
    <property type="entry name" value="FAD/NAD-binding_dom"/>
</dbReference>
<dbReference type="Gene3D" id="3.30.390.30">
    <property type="match status" value="1"/>
</dbReference>
<dbReference type="SUPFAM" id="SSF51905">
    <property type="entry name" value="FAD/NAD(P)-binding domain"/>
    <property type="match status" value="1"/>
</dbReference>
<dbReference type="PANTHER" id="PTHR43014">
    <property type="entry name" value="MERCURIC REDUCTASE"/>
    <property type="match status" value="1"/>
</dbReference>
<dbReference type="SUPFAM" id="SSF55424">
    <property type="entry name" value="FAD/NAD-linked reductases, dimerisation (C-terminal) domain"/>
    <property type="match status" value="1"/>
</dbReference>
<accession>A0ABW3SNE9</accession>
<evidence type="ECO:0000256" key="2">
    <source>
        <dbReference type="ARBA" id="ARBA00007532"/>
    </source>
</evidence>
<keyword evidence="3" id="KW-0285">Flavoprotein</keyword>
<dbReference type="PIRSF" id="PIRSF000350">
    <property type="entry name" value="Mercury_reductase_MerA"/>
    <property type="match status" value="1"/>
</dbReference>
<dbReference type="RefSeq" id="WP_377523534.1">
    <property type="nucleotide sequence ID" value="NZ_JBHTLD010000029.1"/>
</dbReference>
<evidence type="ECO:0000256" key="1">
    <source>
        <dbReference type="ARBA" id="ARBA00001974"/>
    </source>
</evidence>
<gene>
    <name evidence="7" type="ORF">ACFQ2O_05340</name>
</gene>
<keyword evidence="8" id="KW-1185">Reference proteome</keyword>
<evidence type="ECO:0000313" key="8">
    <source>
        <dbReference type="Proteomes" id="UP001597094"/>
    </source>
</evidence>
<dbReference type="InterPro" id="IPR001100">
    <property type="entry name" value="Pyr_nuc-diS_OxRdtase"/>
</dbReference>
<feature type="domain" description="Pyridine nucleotide-disulphide oxidoreductase dimerisation" evidence="5">
    <location>
        <begin position="350"/>
        <end position="457"/>
    </location>
</feature>
<dbReference type="InterPro" id="IPR004099">
    <property type="entry name" value="Pyr_nucl-diS_OxRdtase_dimer"/>
</dbReference>
<dbReference type="Pfam" id="PF07992">
    <property type="entry name" value="Pyr_redox_2"/>
    <property type="match status" value="1"/>
</dbReference>
<evidence type="ECO:0000259" key="5">
    <source>
        <dbReference type="Pfam" id="PF02852"/>
    </source>
</evidence>
<proteinExistence type="inferred from homology"/>
<comment type="caution">
    <text evidence="7">The sequence shown here is derived from an EMBL/GenBank/DDBJ whole genome shotgun (WGS) entry which is preliminary data.</text>
</comment>
<dbReference type="Proteomes" id="UP001597094">
    <property type="component" value="Unassembled WGS sequence"/>
</dbReference>
<evidence type="ECO:0000256" key="3">
    <source>
        <dbReference type="ARBA" id="ARBA00022630"/>
    </source>
</evidence>
<comment type="similarity">
    <text evidence="2">Belongs to the class-I pyridine nucleotide-disulfide oxidoreductase family.</text>
</comment>
<dbReference type="PANTHER" id="PTHR43014:SF4">
    <property type="entry name" value="PYRIDINE NUCLEOTIDE-DISULFIDE OXIDOREDUCTASE RCLA-RELATED"/>
    <property type="match status" value="1"/>
</dbReference>
<feature type="domain" description="FAD/NAD(P)-binding" evidence="6">
    <location>
        <begin position="8"/>
        <end position="327"/>
    </location>
</feature>
<organism evidence="7 8">
    <name type="scientific">Pontibacter rugosus</name>
    <dbReference type="NCBI Taxonomy" id="1745966"/>
    <lineage>
        <taxon>Bacteria</taxon>
        <taxon>Pseudomonadati</taxon>
        <taxon>Bacteroidota</taxon>
        <taxon>Cytophagia</taxon>
        <taxon>Cytophagales</taxon>
        <taxon>Hymenobacteraceae</taxon>
        <taxon>Pontibacter</taxon>
    </lineage>
</organism>
<protein>
    <submittedName>
        <fullName evidence="7">Mercuric reductase</fullName>
    </submittedName>
</protein>
<sequence>MTDSPQHYDALIIGTGQAGVPLAKDLAKAGWKTAIVEAAQVGGSCVNYGCTPTKTLLASAQVAQSAREAANYGITVSKVDVDLEKVKDRRDKLVMQSRESNVEALEDSEAHLIRGKASFEDKTTVRIALNEGGTAKVTADKIFINTGTTPVIPAIDGLDSIDYLTYKTIQDLTETPEHLLILGGGYIGLEFGQMFRRFGSKVTLLQHGKQLLSREDEDVAQCMKEILEDEGIQVLVDVEPQSVKKENGKLQLQVKKGDGTTEVFAGSHLLIATGVKANTADLELEKAGIATDKKGNIEASPDLKTSTEGIYAMGDVKGGPQFTHISYDDYRILRDQLLHHGKRTTNDRPVPYCVFTEPQVGRIGITEKQAKEQQINYKVAKLPVSSVARASETGHSKGFYKVLVNPDNKYILGAAIIAPEGGEIMSMLQLAMMGNLTYTQLRDGVFAHPTYAESLNNLFMSLD</sequence>
<evidence type="ECO:0000256" key="4">
    <source>
        <dbReference type="ARBA" id="ARBA00022827"/>
    </source>
</evidence>
<comment type="cofactor">
    <cofactor evidence="1">
        <name>FAD</name>
        <dbReference type="ChEBI" id="CHEBI:57692"/>
    </cofactor>
</comment>
<dbReference type="Pfam" id="PF02852">
    <property type="entry name" value="Pyr_redox_dim"/>
    <property type="match status" value="1"/>
</dbReference>
<dbReference type="InterPro" id="IPR016156">
    <property type="entry name" value="FAD/NAD-linked_Rdtase_dimer_sf"/>
</dbReference>
<dbReference type="Gene3D" id="3.50.50.60">
    <property type="entry name" value="FAD/NAD(P)-binding domain"/>
    <property type="match status" value="2"/>
</dbReference>
<dbReference type="InterPro" id="IPR036188">
    <property type="entry name" value="FAD/NAD-bd_sf"/>
</dbReference>
<name>A0ABW3SNE9_9BACT</name>
<reference evidence="8" key="1">
    <citation type="journal article" date="2019" name="Int. J. Syst. Evol. Microbiol.">
        <title>The Global Catalogue of Microorganisms (GCM) 10K type strain sequencing project: providing services to taxonomists for standard genome sequencing and annotation.</title>
        <authorList>
            <consortium name="The Broad Institute Genomics Platform"/>
            <consortium name="The Broad Institute Genome Sequencing Center for Infectious Disease"/>
            <person name="Wu L."/>
            <person name="Ma J."/>
        </authorList>
    </citation>
    <scope>NUCLEOTIDE SEQUENCE [LARGE SCALE GENOMIC DNA]</scope>
    <source>
        <strain evidence="8">JCM 31319</strain>
    </source>
</reference>
<dbReference type="PRINTS" id="PR00411">
    <property type="entry name" value="PNDRDTASEI"/>
</dbReference>
<keyword evidence="4" id="KW-0274">FAD</keyword>
<evidence type="ECO:0000259" key="6">
    <source>
        <dbReference type="Pfam" id="PF07992"/>
    </source>
</evidence>
<dbReference type="PRINTS" id="PR00368">
    <property type="entry name" value="FADPNR"/>
</dbReference>
<evidence type="ECO:0000313" key="7">
    <source>
        <dbReference type="EMBL" id="MFD1185626.1"/>
    </source>
</evidence>